<sequence length="151" mass="17384">MLLPHSQPSLEASNTKNLTRPDNVFGTEGFLEHLIFCSTLPDRQPSRADHFPIATTFNLELPAVKDTPRRNFRMVNWPDFRDALKSALQAKHLLTTISITDAVAFERVRTDLMDAIANVVQEHVPLSKPSPYSKRWWTKALELERRQVHRL</sequence>
<accession>A0A8E2DJ77</accession>
<evidence type="ECO:0008006" key="3">
    <source>
        <dbReference type="Google" id="ProtNLM"/>
    </source>
</evidence>
<keyword evidence="2" id="KW-1185">Reference proteome</keyword>
<dbReference type="Proteomes" id="UP000250043">
    <property type="component" value="Unassembled WGS sequence"/>
</dbReference>
<feature type="non-terminal residue" evidence="1">
    <location>
        <position position="151"/>
    </location>
</feature>
<evidence type="ECO:0000313" key="2">
    <source>
        <dbReference type="Proteomes" id="UP000250043"/>
    </source>
</evidence>
<protein>
    <recommendedName>
        <fullName evidence="3">Endonuclease/exonuclease/phosphatase domain-containing protein</fullName>
    </recommendedName>
</protein>
<reference evidence="1 2" key="1">
    <citation type="submission" date="2016-07" db="EMBL/GenBank/DDBJ databases">
        <title>Draft genome of the white-rot fungus Obba rivulosa 3A-2.</title>
        <authorList>
            <consortium name="DOE Joint Genome Institute"/>
            <person name="Miettinen O."/>
            <person name="Riley R."/>
            <person name="Acob R."/>
            <person name="Barry K."/>
            <person name="Cullen D."/>
            <person name="De Vries R."/>
            <person name="Hainaut M."/>
            <person name="Hatakka A."/>
            <person name="Henrissat B."/>
            <person name="Hilden K."/>
            <person name="Kuo R."/>
            <person name="Labutti K."/>
            <person name="Lipzen A."/>
            <person name="Makela M.R."/>
            <person name="Sandor L."/>
            <person name="Spatafora J.W."/>
            <person name="Grigoriev I.V."/>
            <person name="Hibbett D.S."/>
        </authorList>
    </citation>
    <scope>NUCLEOTIDE SEQUENCE [LARGE SCALE GENOMIC DNA]</scope>
    <source>
        <strain evidence="1 2">3A-2</strain>
    </source>
</reference>
<gene>
    <name evidence="1" type="ORF">OBBRIDRAFT_698691</name>
</gene>
<organism evidence="1 2">
    <name type="scientific">Obba rivulosa</name>
    <dbReference type="NCBI Taxonomy" id="1052685"/>
    <lineage>
        <taxon>Eukaryota</taxon>
        <taxon>Fungi</taxon>
        <taxon>Dikarya</taxon>
        <taxon>Basidiomycota</taxon>
        <taxon>Agaricomycotina</taxon>
        <taxon>Agaricomycetes</taxon>
        <taxon>Polyporales</taxon>
        <taxon>Gelatoporiaceae</taxon>
        <taxon>Obba</taxon>
    </lineage>
</organism>
<name>A0A8E2DJ77_9APHY</name>
<dbReference type="OrthoDB" id="2830306at2759"/>
<dbReference type="AlphaFoldDB" id="A0A8E2DJ77"/>
<dbReference type="EMBL" id="KV722668">
    <property type="protein sequence ID" value="OCH84478.1"/>
    <property type="molecule type" value="Genomic_DNA"/>
</dbReference>
<proteinExistence type="predicted"/>
<evidence type="ECO:0000313" key="1">
    <source>
        <dbReference type="EMBL" id="OCH84478.1"/>
    </source>
</evidence>